<keyword evidence="3" id="KW-1185">Reference proteome</keyword>
<sequence>MPLKRGTSKETVSHNIKTEKKAGKSQKQSVAIALNQARKSGAKIPKKSEK</sequence>
<dbReference type="InterPro" id="IPR045468">
    <property type="entry name" value="DUF6496"/>
</dbReference>
<feature type="compositionally biased region" description="Basic residues" evidence="1">
    <location>
        <begin position="40"/>
        <end position="50"/>
    </location>
</feature>
<gene>
    <name evidence="2" type="ORF">SAMN05192539_100354</name>
</gene>
<evidence type="ECO:0000256" key="1">
    <source>
        <dbReference type="SAM" id="MobiDB-lite"/>
    </source>
</evidence>
<accession>A0A1H6SCS7</accession>
<feature type="region of interest" description="Disordered" evidence="1">
    <location>
        <begin position="1"/>
        <end position="50"/>
    </location>
</feature>
<dbReference type="AlphaFoldDB" id="A0A1H6SCS7"/>
<proteinExistence type="predicted"/>
<evidence type="ECO:0000313" key="2">
    <source>
        <dbReference type="EMBL" id="SEI62557.1"/>
    </source>
</evidence>
<dbReference type="Pfam" id="PF20106">
    <property type="entry name" value="DUF6496"/>
    <property type="match status" value="1"/>
</dbReference>
<dbReference type="Proteomes" id="UP000198866">
    <property type="component" value="Unassembled WGS sequence"/>
</dbReference>
<dbReference type="EMBL" id="FNYE01000003">
    <property type="protein sequence ID" value="SEI62557.1"/>
    <property type="molecule type" value="Genomic_DNA"/>
</dbReference>
<protein>
    <submittedName>
        <fullName evidence="2">Uncharacterized protein</fullName>
    </submittedName>
</protein>
<reference evidence="3" key="1">
    <citation type="submission" date="2016-10" db="EMBL/GenBank/DDBJ databases">
        <authorList>
            <person name="Varghese N."/>
            <person name="Submissions S."/>
        </authorList>
    </citation>
    <scope>NUCLEOTIDE SEQUENCE [LARGE SCALE GENOMIC DNA]</scope>
    <source>
        <strain evidence="3">LMG 26031</strain>
    </source>
</reference>
<dbReference type="RefSeq" id="WP_177200307.1">
    <property type="nucleotide sequence ID" value="NZ_FNYE01000003.1"/>
</dbReference>
<evidence type="ECO:0000313" key="3">
    <source>
        <dbReference type="Proteomes" id="UP000198866"/>
    </source>
</evidence>
<feature type="compositionally biased region" description="Basic and acidic residues" evidence="1">
    <location>
        <begin position="7"/>
        <end position="22"/>
    </location>
</feature>
<name>A0A1H6SCS7_9BURK</name>
<organism evidence="2 3">
    <name type="scientific">Paraburkholderia diazotrophica</name>
    <dbReference type="NCBI Taxonomy" id="667676"/>
    <lineage>
        <taxon>Bacteria</taxon>
        <taxon>Pseudomonadati</taxon>
        <taxon>Pseudomonadota</taxon>
        <taxon>Betaproteobacteria</taxon>
        <taxon>Burkholderiales</taxon>
        <taxon>Burkholderiaceae</taxon>
        <taxon>Paraburkholderia</taxon>
    </lineage>
</organism>